<name>A0A3Q9R9Z6_9CAUD</name>
<protein>
    <submittedName>
        <fullName evidence="1">Uncharacterized protein</fullName>
    </submittedName>
</protein>
<dbReference type="EMBL" id="MK295203">
    <property type="protein sequence ID" value="AZV00996.1"/>
    <property type="molecule type" value="Genomic_DNA"/>
</dbReference>
<dbReference type="InterPro" id="IPR016177">
    <property type="entry name" value="DNA-bd_dom_sf"/>
</dbReference>
<evidence type="ECO:0000313" key="1">
    <source>
        <dbReference type="EMBL" id="AZV00996.1"/>
    </source>
</evidence>
<reference evidence="1 2" key="1">
    <citation type="submission" date="2018-12" db="EMBL/GenBank/DDBJ databases">
        <title>Characterization of novel bacteriophages infecting Shigella spp. and E. coli O157: H7.</title>
        <authorList>
            <person name="Shahin K."/>
            <person name="Bao H."/>
            <person name="Wang R."/>
        </authorList>
    </citation>
    <scope>NUCLEOTIDE SEQUENCE [LARGE SCALE GENOMIC DNA]</scope>
</reference>
<proteinExistence type="predicted"/>
<sequence length="216" mass="24411">MGRPLKDLTGQVINGIKFLSVAYKATGSPTKWLLLCHCGEEFVTTASRIKTGKTKSCGCERYHYSFIKNRYTYSSYSAMIARCTDPKHKAYPAYGGNGIVVCDEWLPKGKKGYLKFVEDMGERPKGTSINRIGSVKRYSKETCEWAPFTMQSFDQRTRHDSPGPISGVVYRKDRNKWVASITVEGEAIGLYYGDTESEAIEARKQAELKYFGRFKS</sequence>
<keyword evidence="2" id="KW-1185">Reference proteome</keyword>
<accession>A0A3Q9R9Z6</accession>
<organism evidence="1 2">
    <name type="scientific">Escherichia phage vB_EcoM_005</name>
    <dbReference type="NCBI Taxonomy" id="2500761"/>
    <lineage>
        <taxon>Viruses</taxon>
        <taxon>Duplodnaviria</taxon>
        <taxon>Heunggongvirae</taxon>
        <taxon>Uroviricota</taxon>
        <taxon>Caudoviricetes</taxon>
        <taxon>Pantevenvirales</taxon>
        <taxon>Straboviridae</taxon>
        <taxon>Tevenvirinae</taxon>
        <taxon>Dhakavirus</taxon>
        <taxon>Dhakavirus ecom005</taxon>
    </lineage>
</organism>
<gene>
    <name evidence="1" type="ORF">vBEcoM005_109</name>
</gene>
<evidence type="ECO:0000313" key="2">
    <source>
        <dbReference type="Proteomes" id="UP000288494"/>
    </source>
</evidence>
<dbReference type="SUPFAM" id="SSF54171">
    <property type="entry name" value="DNA-binding domain"/>
    <property type="match status" value="1"/>
</dbReference>
<dbReference type="GO" id="GO:0003677">
    <property type="term" value="F:DNA binding"/>
    <property type="evidence" value="ECO:0007669"/>
    <property type="project" value="InterPro"/>
</dbReference>
<dbReference type="Proteomes" id="UP000288494">
    <property type="component" value="Segment"/>
</dbReference>